<dbReference type="AlphaFoldDB" id="A0A4E0QKE5"/>
<protein>
    <submittedName>
        <fullName evidence="2">Uncharacterized protein</fullName>
    </submittedName>
</protein>
<accession>A0A4E0QKE5</accession>
<dbReference type="EMBL" id="JSZA02000380">
    <property type="protein sequence ID" value="TGO01927.1"/>
    <property type="molecule type" value="Genomic_DNA"/>
</dbReference>
<name>A0A4E0QKE5_9GAMM</name>
<proteinExistence type="predicted"/>
<keyword evidence="1" id="KW-0472">Membrane</keyword>
<evidence type="ECO:0000313" key="3">
    <source>
        <dbReference type="Proteomes" id="UP000030428"/>
    </source>
</evidence>
<sequence>MHFSIEYPVLHKLQGFVIILDTFTICALFVISTTGEICSGENKISPHVEMTKVQFVAVLSIAGISQCHIVSFVGAGNHKGLPLRDMQFL</sequence>
<keyword evidence="1" id="KW-1133">Transmembrane helix</keyword>
<organism evidence="2 3">
    <name type="scientific">Candidatus Thiomargarita nelsonii</name>
    <dbReference type="NCBI Taxonomy" id="1003181"/>
    <lineage>
        <taxon>Bacteria</taxon>
        <taxon>Pseudomonadati</taxon>
        <taxon>Pseudomonadota</taxon>
        <taxon>Gammaproteobacteria</taxon>
        <taxon>Thiotrichales</taxon>
        <taxon>Thiotrichaceae</taxon>
        <taxon>Thiomargarita</taxon>
    </lineage>
</organism>
<evidence type="ECO:0000313" key="2">
    <source>
        <dbReference type="EMBL" id="TGO01927.1"/>
    </source>
</evidence>
<evidence type="ECO:0000256" key="1">
    <source>
        <dbReference type="SAM" id="Phobius"/>
    </source>
</evidence>
<keyword evidence="1" id="KW-0812">Transmembrane</keyword>
<dbReference type="Proteomes" id="UP000030428">
    <property type="component" value="Unassembled WGS sequence"/>
</dbReference>
<reference evidence="2 3" key="1">
    <citation type="journal article" date="2016" name="Front. Microbiol.">
        <title>Single-Cell (Meta-)Genomics of a Dimorphic Candidatus Thiomargarita nelsonii Reveals Genomic Plasticity.</title>
        <authorList>
            <person name="Flood B.E."/>
            <person name="Fliss P."/>
            <person name="Jones D.S."/>
            <person name="Dick G.J."/>
            <person name="Jain S."/>
            <person name="Kaster A.K."/>
            <person name="Winkel M."/>
            <person name="Mussmann M."/>
            <person name="Bailey J."/>
        </authorList>
    </citation>
    <scope>NUCLEOTIDE SEQUENCE [LARGE SCALE GENOMIC DNA]</scope>
    <source>
        <strain evidence="2">Hydrate Ridge</strain>
    </source>
</reference>
<feature type="transmembrane region" description="Helical" evidence="1">
    <location>
        <begin position="13"/>
        <end position="32"/>
    </location>
</feature>
<comment type="caution">
    <text evidence="2">The sequence shown here is derived from an EMBL/GenBank/DDBJ whole genome shotgun (WGS) entry which is preliminary data.</text>
</comment>
<keyword evidence="3" id="KW-1185">Reference proteome</keyword>
<gene>
    <name evidence="2" type="ORF">PN36_34290</name>
</gene>
<feature type="transmembrane region" description="Helical" evidence="1">
    <location>
        <begin position="53"/>
        <end position="75"/>
    </location>
</feature>